<dbReference type="Pfam" id="PF00638">
    <property type="entry name" value="Ran_BP1"/>
    <property type="match status" value="1"/>
</dbReference>
<dbReference type="InterPro" id="IPR011993">
    <property type="entry name" value="PH-like_dom_sf"/>
</dbReference>
<dbReference type="AlphaFoldDB" id="A0A673IFZ0"/>
<dbReference type="InterPro" id="IPR000156">
    <property type="entry name" value="Ran_bind_dom"/>
</dbReference>
<protein>
    <recommendedName>
        <fullName evidence="2">RanBD1 domain-containing protein</fullName>
    </recommendedName>
</protein>
<reference evidence="3" key="2">
    <citation type="submission" date="2025-09" db="UniProtKB">
        <authorList>
            <consortium name="Ensembl"/>
        </authorList>
    </citation>
    <scope>IDENTIFICATION</scope>
</reference>
<dbReference type="GO" id="GO:0005643">
    <property type="term" value="C:nuclear pore"/>
    <property type="evidence" value="ECO:0007669"/>
    <property type="project" value="TreeGrafter"/>
</dbReference>
<feature type="domain" description="RanBD1" evidence="2">
    <location>
        <begin position="49"/>
        <end position="185"/>
    </location>
</feature>
<evidence type="ECO:0000313" key="3">
    <source>
        <dbReference type="Ensembl" id="ENSSRHP00000039878.1"/>
    </source>
</evidence>
<feature type="compositionally biased region" description="Basic and acidic residues" evidence="1">
    <location>
        <begin position="25"/>
        <end position="41"/>
    </location>
</feature>
<dbReference type="GO" id="GO:0005737">
    <property type="term" value="C:cytoplasm"/>
    <property type="evidence" value="ECO:0007669"/>
    <property type="project" value="TreeGrafter"/>
</dbReference>
<evidence type="ECO:0000256" key="1">
    <source>
        <dbReference type="SAM" id="MobiDB-lite"/>
    </source>
</evidence>
<feature type="region of interest" description="Disordered" evidence="1">
    <location>
        <begin position="1"/>
        <end position="59"/>
    </location>
</feature>
<reference evidence="3" key="1">
    <citation type="submission" date="2025-08" db="UniProtKB">
        <authorList>
            <consortium name="Ensembl"/>
        </authorList>
    </citation>
    <scope>IDENTIFICATION</scope>
</reference>
<keyword evidence="4" id="KW-1185">Reference proteome</keyword>
<dbReference type="Proteomes" id="UP000472270">
    <property type="component" value="Unassembled WGS sequence"/>
</dbReference>
<dbReference type="Gene3D" id="2.30.29.30">
    <property type="entry name" value="Pleckstrin-homology domain (PH domain)/Phosphotyrosine-binding domain (PTB)"/>
    <property type="match status" value="1"/>
</dbReference>
<accession>A0A673IFZ0</accession>
<feature type="compositionally biased region" description="Polar residues" evidence="1">
    <location>
        <begin position="1"/>
        <end position="23"/>
    </location>
</feature>
<dbReference type="PROSITE" id="PS50196">
    <property type="entry name" value="RANBD1"/>
    <property type="match status" value="1"/>
</dbReference>
<dbReference type="SMART" id="SM00160">
    <property type="entry name" value="RanBD"/>
    <property type="match status" value="1"/>
</dbReference>
<evidence type="ECO:0000313" key="4">
    <source>
        <dbReference type="Proteomes" id="UP000472270"/>
    </source>
</evidence>
<dbReference type="Ensembl" id="ENSSRHT00000041019.1">
    <property type="protein sequence ID" value="ENSSRHP00000039878.1"/>
    <property type="gene ID" value="ENSSRHG00000020308.1"/>
</dbReference>
<dbReference type="InterPro" id="IPR045255">
    <property type="entry name" value="RanBP1-like"/>
</dbReference>
<name>A0A673IFZ0_9TELE</name>
<dbReference type="PANTHER" id="PTHR23138">
    <property type="entry name" value="RAN BINDING PROTEIN"/>
    <property type="match status" value="1"/>
</dbReference>
<dbReference type="GO" id="GO:0005096">
    <property type="term" value="F:GTPase activator activity"/>
    <property type="evidence" value="ECO:0007669"/>
    <property type="project" value="TreeGrafter"/>
</dbReference>
<organism evidence="3 4">
    <name type="scientific">Sinocyclocheilus rhinocerous</name>
    <dbReference type="NCBI Taxonomy" id="307959"/>
    <lineage>
        <taxon>Eukaryota</taxon>
        <taxon>Metazoa</taxon>
        <taxon>Chordata</taxon>
        <taxon>Craniata</taxon>
        <taxon>Vertebrata</taxon>
        <taxon>Euteleostomi</taxon>
        <taxon>Actinopterygii</taxon>
        <taxon>Neopterygii</taxon>
        <taxon>Teleostei</taxon>
        <taxon>Ostariophysi</taxon>
        <taxon>Cypriniformes</taxon>
        <taxon>Cyprinidae</taxon>
        <taxon>Cyprininae</taxon>
        <taxon>Sinocyclocheilus</taxon>
    </lineage>
</organism>
<sequence>MSIFGNTDQRFSFTSGTKPTLGNSEPREEKSGASDNDSTHVEEEEDGPHFEPIVPLPDKVDVKTGEEEEEEMFCKRAKLFRFDSESKEWKERGIGSIKILKHKTSGKVRLLMRREQVLKICANHYITADMALKPNAGSDKSWVWYAMDYADEMPRTEQLAIRFKTADEAALFKVKFEEAQKFLSESPQSQQAEKEKMKSGVQKNQDIEKIIFKVVQMKSIAMHITNHKLSFNIFSVGNLQNILMEHDLYLIS</sequence>
<dbReference type="FunFam" id="2.30.29.30:FF:000018">
    <property type="entry name" value="E3 SUMO-protein ligase RanBP2"/>
    <property type="match status" value="1"/>
</dbReference>
<dbReference type="SUPFAM" id="SSF50729">
    <property type="entry name" value="PH domain-like"/>
    <property type="match status" value="1"/>
</dbReference>
<dbReference type="PANTHER" id="PTHR23138:SF87">
    <property type="entry name" value="E3 SUMO-PROTEIN LIGASE RANBP2"/>
    <property type="match status" value="1"/>
</dbReference>
<proteinExistence type="predicted"/>
<evidence type="ECO:0000259" key="2">
    <source>
        <dbReference type="PROSITE" id="PS50196"/>
    </source>
</evidence>